<dbReference type="RefSeq" id="XP_003073979.1">
    <property type="nucleotide sequence ID" value="XM_003073933.1"/>
</dbReference>
<dbReference type="GO" id="GO:0016491">
    <property type="term" value="F:oxidoreductase activity"/>
    <property type="evidence" value="ECO:0007669"/>
    <property type="project" value="UniProtKB-KW"/>
</dbReference>
<feature type="domain" description="FAD/NAD(P)-binding" evidence="5">
    <location>
        <begin position="1"/>
        <end position="145"/>
    </location>
</feature>
<proteinExistence type="predicted"/>
<dbReference type="PANTHER" id="PTHR42917:SF2">
    <property type="entry name" value="2,4-DIENOYL-COA REDUCTASE [(2E)-ENOYL-COA-PRODUCING]"/>
    <property type="match status" value="1"/>
</dbReference>
<dbReference type="PRINTS" id="PR00419">
    <property type="entry name" value="ADXRDTASE"/>
</dbReference>
<dbReference type="OrthoDB" id="333024at2759"/>
<dbReference type="HOGENOM" id="CLU_077212_0_0_1"/>
<accession>E0S9Z7</accession>
<dbReference type="InterPro" id="IPR023753">
    <property type="entry name" value="FAD/NAD-binding_dom"/>
</dbReference>
<reference evidence="6 7" key="2">
    <citation type="journal article" date="2012" name="Proc. Natl. Acad. Sci. U.S.A.">
        <title>Gain and loss of multiple functionally related, horizontally transferred genes in the reduced genomes of two microsporidian parasites.</title>
        <authorList>
            <person name="Pombert J.-F."/>
            <person name="Selman M."/>
            <person name="Burki F."/>
            <person name="Bardell F.T."/>
            <person name="Farinelli L."/>
            <person name="Solter L.F."/>
            <person name="Whitman D.W."/>
            <person name="Weiss L.M."/>
            <person name="Corradi N."/>
            <person name="Keeling P.J."/>
        </authorList>
    </citation>
    <scope>NUCLEOTIDE SEQUENCE [LARGE SCALE GENOMIC DNA]</scope>
    <source>
        <strain evidence="6 7">ATCC 50506</strain>
    </source>
</reference>
<keyword evidence="4" id="KW-0560">Oxidoreductase</keyword>
<evidence type="ECO:0000313" key="7">
    <source>
        <dbReference type="Proteomes" id="UP000002313"/>
    </source>
</evidence>
<dbReference type="PANTHER" id="PTHR42917">
    <property type="entry name" value="2,4-DIENOYL-COA REDUCTASE"/>
    <property type="match status" value="1"/>
</dbReference>
<gene>
    <name evidence="6" type="ORF">Eint_111200</name>
</gene>
<dbReference type="InterPro" id="IPR036188">
    <property type="entry name" value="FAD/NAD-bd_sf"/>
</dbReference>
<dbReference type="InterPro" id="IPR051793">
    <property type="entry name" value="NADH:flavin_oxidoreductase"/>
</dbReference>
<dbReference type="GeneID" id="9699688"/>
<dbReference type="Gene3D" id="3.40.50.720">
    <property type="entry name" value="NAD(P)-binding Rossmann-like Domain"/>
    <property type="match status" value="1"/>
</dbReference>
<dbReference type="VEuPathDB" id="MicrosporidiaDB:Eint_111200"/>
<keyword evidence="3" id="KW-0288">FMN</keyword>
<reference evidence="6 7" key="1">
    <citation type="journal article" date="2010" name="Nat. Commun.">
        <title>The complete sequence of the smallest known nuclear genome from the microsporidian Encephalitozoon intestinalis.</title>
        <authorList>
            <person name="Corradi N."/>
            <person name="Pombert J.-F."/>
            <person name="Farinelli L."/>
            <person name="Didier E.S."/>
            <person name="Keeling P.J."/>
        </authorList>
    </citation>
    <scope>NUCLEOTIDE SEQUENCE [LARGE SCALE GENOMIC DNA]</scope>
    <source>
        <strain evidence="6 7">ATCC 50506</strain>
    </source>
</reference>
<protein>
    <submittedName>
        <fullName evidence="6">NADPH adrenodoxin oxidoreductase</fullName>
    </submittedName>
</protein>
<dbReference type="Gene3D" id="3.50.50.60">
    <property type="entry name" value="FAD/NAD(P)-binding domain"/>
    <property type="match status" value="1"/>
</dbReference>
<keyword evidence="2" id="KW-0285">Flavoprotein</keyword>
<evidence type="ECO:0000256" key="4">
    <source>
        <dbReference type="ARBA" id="ARBA00023002"/>
    </source>
</evidence>
<evidence type="ECO:0000256" key="2">
    <source>
        <dbReference type="ARBA" id="ARBA00022630"/>
    </source>
</evidence>
<sequence length="342" mass="38524">MKVCVIGGGPAGLYTAASLLSRDVNVTLYEKEPELGGLYRYSLLPESRMSPFTKLLEHKNFSLKLNSKIDLEKLSGMEKEFDAFVIATGPGGPRKLAIPGADHCIGSLDIAKSWAGEEPKYTVGSKVLIVGMGDVSMDITKYLFGWAGPQFKFPKNALERVKEVRDVTITSRRNVLESSFSNHGLRSVLEIPRLGFSWSSPKDISCPDKDKTKDLEQKFTYLQKDDGKKDNINKWKERRLRLFQGVREGAKRLRLMFNTNIKSIERVGRQYKVKMEQGGIPIEEYFDTVISSVGFSRADPRSLGFTKPVYYVGWAKHPKGNAERAKEDAQDVVNKIVEMKKM</sequence>
<keyword evidence="7" id="KW-1185">Reference proteome</keyword>
<evidence type="ECO:0000259" key="5">
    <source>
        <dbReference type="Pfam" id="PF07992"/>
    </source>
</evidence>
<dbReference type="Pfam" id="PF07992">
    <property type="entry name" value="Pyr_redox_2"/>
    <property type="match status" value="1"/>
</dbReference>
<evidence type="ECO:0000313" key="6">
    <source>
        <dbReference type="EMBL" id="ADM12619.1"/>
    </source>
</evidence>
<comment type="cofactor">
    <cofactor evidence="1">
        <name>FMN</name>
        <dbReference type="ChEBI" id="CHEBI:58210"/>
    </cofactor>
</comment>
<dbReference type="AlphaFoldDB" id="E0S9Z7"/>
<evidence type="ECO:0000256" key="3">
    <source>
        <dbReference type="ARBA" id="ARBA00022643"/>
    </source>
</evidence>
<dbReference type="KEGG" id="ein:Eint_111200"/>
<dbReference type="Proteomes" id="UP000002313">
    <property type="component" value="Chromosome XI"/>
</dbReference>
<name>E0S9Z7_ENCIT</name>
<dbReference type="SUPFAM" id="SSF51971">
    <property type="entry name" value="Nucleotide-binding domain"/>
    <property type="match status" value="1"/>
</dbReference>
<dbReference type="EMBL" id="CP001952">
    <property type="protein sequence ID" value="ADM12619.1"/>
    <property type="molecule type" value="Genomic_DNA"/>
</dbReference>
<evidence type="ECO:0000256" key="1">
    <source>
        <dbReference type="ARBA" id="ARBA00001917"/>
    </source>
</evidence>
<organism evidence="6 7">
    <name type="scientific">Encephalitozoon intestinalis (strain ATCC 50506)</name>
    <name type="common">Microsporidian parasite</name>
    <name type="synonym">Septata intestinalis</name>
    <dbReference type="NCBI Taxonomy" id="876142"/>
    <lineage>
        <taxon>Eukaryota</taxon>
        <taxon>Fungi</taxon>
        <taxon>Fungi incertae sedis</taxon>
        <taxon>Microsporidia</taxon>
        <taxon>Unikaryonidae</taxon>
        <taxon>Encephalitozoon</taxon>
    </lineage>
</organism>